<dbReference type="SFLD" id="SFLDG01129">
    <property type="entry name" value="C1.5:_HAD__Beta-PGM__Phosphata"/>
    <property type="match status" value="1"/>
</dbReference>
<dbReference type="GO" id="GO:0008967">
    <property type="term" value="F:phosphoglycolate phosphatase activity"/>
    <property type="evidence" value="ECO:0007669"/>
    <property type="project" value="UniProtKB-EC"/>
</dbReference>
<name>A0ABT8BEL8_9HYPH</name>
<dbReference type="PANTHER" id="PTHR43434:SF1">
    <property type="entry name" value="PHOSPHOGLYCOLATE PHOSPHATASE"/>
    <property type="match status" value="1"/>
</dbReference>
<evidence type="ECO:0000256" key="2">
    <source>
        <dbReference type="ARBA" id="ARBA00001946"/>
    </source>
</evidence>
<protein>
    <recommendedName>
        <fullName evidence="5 10">Phosphoglycolate phosphatase</fullName>
        <shortName evidence="10">PGP</shortName>
        <shortName evidence="10">PGPase</shortName>
        <ecNumber evidence="5 10">3.1.3.18</ecNumber>
    </recommendedName>
</protein>
<comment type="caution">
    <text evidence="11">The sequence shown here is derived from an EMBL/GenBank/DDBJ whole genome shotgun (WGS) entry which is preliminary data.</text>
</comment>
<dbReference type="InterPro" id="IPR006439">
    <property type="entry name" value="HAD-SF_hydro_IA"/>
</dbReference>
<feature type="binding site" evidence="10">
    <location>
        <position position="20"/>
    </location>
    <ligand>
        <name>Mg(2+)</name>
        <dbReference type="ChEBI" id="CHEBI:18420"/>
    </ligand>
</feature>
<keyword evidence="8 10" id="KW-0460">Magnesium</keyword>
<feature type="binding site" evidence="10">
    <location>
        <position position="180"/>
    </location>
    <ligand>
        <name>Mg(2+)</name>
        <dbReference type="ChEBI" id="CHEBI:18420"/>
    </ligand>
</feature>
<dbReference type="EC" id="3.1.3.18" evidence="5 10"/>
<keyword evidence="6 10" id="KW-0479">Metal-binding</keyword>
<evidence type="ECO:0000256" key="1">
    <source>
        <dbReference type="ARBA" id="ARBA00000830"/>
    </source>
</evidence>
<dbReference type="NCBIfam" id="TIGR01549">
    <property type="entry name" value="HAD-SF-IA-v1"/>
    <property type="match status" value="1"/>
</dbReference>
<evidence type="ECO:0000256" key="10">
    <source>
        <dbReference type="HAMAP-Rule" id="MF_00495"/>
    </source>
</evidence>
<dbReference type="InterPro" id="IPR050155">
    <property type="entry name" value="HAD-like_hydrolase_sf"/>
</dbReference>
<dbReference type="InterPro" id="IPR036412">
    <property type="entry name" value="HAD-like_sf"/>
</dbReference>
<organism evidence="11 12">
    <name type="scientific">Methylobacterium adhaesivum</name>
    <dbReference type="NCBI Taxonomy" id="333297"/>
    <lineage>
        <taxon>Bacteria</taxon>
        <taxon>Pseudomonadati</taxon>
        <taxon>Pseudomonadota</taxon>
        <taxon>Alphaproteobacteria</taxon>
        <taxon>Hyphomicrobiales</taxon>
        <taxon>Methylobacteriaceae</taxon>
        <taxon>Methylobacterium</taxon>
    </lineage>
</organism>
<dbReference type="NCBIfam" id="TIGR01449">
    <property type="entry name" value="PGP_bact"/>
    <property type="match status" value="1"/>
</dbReference>
<dbReference type="Proteomes" id="UP001224644">
    <property type="component" value="Unassembled WGS sequence"/>
</dbReference>
<comment type="cofactor">
    <cofactor evidence="2 10">
        <name>Mg(2+)</name>
        <dbReference type="ChEBI" id="CHEBI:18420"/>
    </cofactor>
</comment>
<accession>A0ABT8BEL8</accession>
<dbReference type="InterPro" id="IPR041492">
    <property type="entry name" value="HAD_2"/>
</dbReference>
<comment type="function">
    <text evidence="10">Specifically catalyzes the dephosphorylation of 2-phosphoglycolate. Is involved in the dissimilation of the intracellular 2-phosphoglycolate formed during the DNA repair of 3'-phosphoglycolate ends, a major class of DNA lesions induced by oxidative stress.</text>
</comment>
<feature type="binding site" evidence="10">
    <location>
        <position position="18"/>
    </location>
    <ligand>
        <name>Mg(2+)</name>
        <dbReference type="ChEBI" id="CHEBI:18420"/>
    </ligand>
</feature>
<dbReference type="Pfam" id="PF13419">
    <property type="entry name" value="HAD_2"/>
    <property type="match status" value="1"/>
</dbReference>
<sequence length="235" mass="24765">MSALDRSPSSLPPIAVFDLDGTLAETAGDLVGTLNAILAQEGLAPLALAQARDMIGAGAKALIRRGFEAAGETLDDARLEILFVAFLDHYGRHLCDHSHLFPGVTQALDDLAARGFALAVCTNKVEAHALALLELLEVSGRFSAICGRDTFAHFKPDPRHITLTIERAGGDPARAVMVGDSRADIDAAKAAGIPVIAVPFGYTDLPVEAFGPDRVIAHFDELLEAVDALVPLVRA</sequence>
<comment type="pathway">
    <text evidence="3 10">Organic acid metabolism; glycolate biosynthesis; glycolate from 2-phosphoglycolate: step 1/1.</text>
</comment>
<keyword evidence="12" id="KW-1185">Reference proteome</keyword>
<evidence type="ECO:0000256" key="5">
    <source>
        <dbReference type="ARBA" id="ARBA00013078"/>
    </source>
</evidence>
<evidence type="ECO:0000256" key="3">
    <source>
        <dbReference type="ARBA" id="ARBA00004818"/>
    </source>
</evidence>
<evidence type="ECO:0000256" key="7">
    <source>
        <dbReference type="ARBA" id="ARBA00022801"/>
    </source>
</evidence>
<feature type="active site" description="Nucleophile" evidence="10">
    <location>
        <position position="18"/>
    </location>
</feature>
<dbReference type="SFLD" id="SFLDS00003">
    <property type="entry name" value="Haloacid_Dehalogenase"/>
    <property type="match status" value="1"/>
</dbReference>
<dbReference type="Gene3D" id="3.40.50.1000">
    <property type="entry name" value="HAD superfamily/HAD-like"/>
    <property type="match status" value="1"/>
</dbReference>
<reference evidence="12" key="1">
    <citation type="journal article" date="2019" name="Int. J. Syst. Evol. Microbiol.">
        <title>The Global Catalogue of Microorganisms (GCM) 10K type strain sequencing project: providing services to taxonomists for standard genome sequencing and annotation.</title>
        <authorList>
            <consortium name="The Broad Institute Genomics Platform"/>
            <consortium name="The Broad Institute Genome Sequencing Center for Infectious Disease"/>
            <person name="Wu L."/>
            <person name="Ma J."/>
        </authorList>
    </citation>
    <scope>NUCLEOTIDE SEQUENCE [LARGE SCALE GENOMIC DNA]</scope>
    <source>
        <strain evidence="12">CECT 7069</strain>
    </source>
</reference>
<dbReference type="NCBIfam" id="TIGR01509">
    <property type="entry name" value="HAD-SF-IA-v3"/>
    <property type="match status" value="1"/>
</dbReference>
<proteinExistence type="inferred from homology"/>
<dbReference type="Gene3D" id="1.10.150.240">
    <property type="entry name" value="Putative phosphatase, domain 2"/>
    <property type="match status" value="1"/>
</dbReference>
<comment type="similarity">
    <text evidence="4 10">Belongs to the HAD-like hydrolase superfamily. CbbY/CbbZ/Gph/YieH family.</text>
</comment>
<evidence type="ECO:0000313" key="12">
    <source>
        <dbReference type="Proteomes" id="UP001224644"/>
    </source>
</evidence>
<dbReference type="SUPFAM" id="SSF56784">
    <property type="entry name" value="HAD-like"/>
    <property type="match status" value="1"/>
</dbReference>
<evidence type="ECO:0000256" key="8">
    <source>
        <dbReference type="ARBA" id="ARBA00022842"/>
    </source>
</evidence>
<evidence type="ECO:0000313" key="11">
    <source>
        <dbReference type="EMBL" id="MDN3589688.1"/>
    </source>
</evidence>
<dbReference type="RefSeq" id="WP_238228320.1">
    <property type="nucleotide sequence ID" value="NZ_BPQD01000043.1"/>
</dbReference>
<gene>
    <name evidence="11" type="primary">gph</name>
    <name evidence="11" type="ORF">QWZ12_03580</name>
</gene>
<keyword evidence="9 10" id="KW-0119">Carbohydrate metabolism</keyword>
<dbReference type="InterPro" id="IPR023214">
    <property type="entry name" value="HAD_sf"/>
</dbReference>
<dbReference type="InterPro" id="IPR023198">
    <property type="entry name" value="PGP-like_dom2"/>
</dbReference>
<evidence type="ECO:0000256" key="4">
    <source>
        <dbReference type="ARBA" id="ARBA00006171"/>
    </source>
</evidence>
<dbReference type="EMBL" id="JAUFPX010000002">
    <property type="protein sequence ID" value="MDN3589688.1"/>
    <property type="molecule type" value="Genomic_DNA"/>
</dbReference>
<keyword evidence="7 10" id="KW-0378">Hydrolase</keyword>
<comment type="catalytic activity">
    <reaction evidence="1 10">
        <text>2-phosphoglycolate + H2O = glycolate + phosphate</text>
        <dbReference type="Rhea" id="RHEA:14369"/>
        <dbReference type="ChEBI" id="CHEBI:15377"/>
        <dbReference type="ChEBI" id="CHEBI:29805"/>
        <dbReference type="ChEBI" id="CHEBI:43474"/>
        <dbReference type="ChEBI" id="CHEBI:58033"/>
        <dbReference type="EC" id="3.1.3.18"/>
    </reaction>
</comment>
<dbReference type="HAMAP" id="MF_00495">
    <property type="entry name" value="GPH_hydrolase_bact"/>
    <property type="match status" value="1"/>
</dbReference>
<evidence type="ECO:0000256" key="6">
    <source>
        <dbReference type="ARBA" id="ARBA00022723"/>
    </source>
</evidence>
<evidence type="ECO:0000256" key="9">
    <source>
        <dbReference type="ARBA" id="ARBA00023277"/>
    </source>
</evidence>
<dbReference type="InterPro" id="IPR037512">
    <property type="entry name" value="PGPase_prok"/>
</dbReference>
<dbReference type="PANTHER" id="PTHR43434">
    <property type="entry name" value="PHOSPHOGLYCOLATE PHOSPHATASE"/>
    <property type="match status" value="1"/>
</dbReference>